<feature type="compositionally biased region" description="Low complexity" evidence="1">
    <location>
        <begin position="741"/>
        <end position="754"/>
    </location>
</feature>
<evidence type="ECO:0000259" key="3">
    <source>
        <dbReference type="Pfam" id="PF00501"/>
    </source>
</evidence>
<dbReference type="GO" id="GO:0005783">
    <property type="term" value="C:endoplasmic reticulum"/>
    <property type="evidence" value="ECO:0007669"/>
    <property type="project" value="TreeGrafter"/>
</dbReference>
<reference evidence="5" key="1">
    <citation type="submission" date="2015-07" db="EMBL/GenBank/DDBJ databases">
        <title>Annotation of Plasmodium falciparum IGH-CR14.</title>
        <authorList>
            <consortium name="The Broad Institute Genome Sequencing Platform"/>
            <person name="Volkman S.K."/>
            <person name="Neafsey D.E."/>
            <person name="Dash A.P."/>
            <person name="Chitnis C.E."/>
            <person name="Hartl D.L."/>
            <person name="Young S.K."/>
            <person name="Zeng Q."/>
            <person name="Koehrsen M."/>
            <person name="Alvarado L."/>
            <person name="Berlin A."/>
            <person name="Borenstein D."/>
            <person name="Chapman S.B."/>
            <person name="Chen Z."/>
            <person name="Engels R."/>
            <person name="Freedman E."/>
            <person name="Gellesch M."/>
            <person name="Goldberg J."/>
            <person name="Griggs A."/>
            <person name="Gujja S."/>
            <person name="Heilman E.R."/>
            <person name="Heiman D.I."/>
            <person name="Howarth C."/>
            <person name="Jen D."/>
            <person name="Larson L."/>
            <person name="Mehta T."/>
            <person name="Neiman D."/>
            <person name="Park D."/>
            <person name="Pearson M."/>
            <person name="Roberts A."/>
            <person name="Saif S."/>
            <person name="Shea T."/>
            <person name="Shenoy N."/>
            <person name="Sisk P."/>
            <person name="Stolte C."/>
            <person name="Sykes S."/>
            <person name="Walk T."/>
            <person name="White J."/>
            <person name="Yandava C."/>
            <person name="Haas B."/>
            <person name="Henn M.R."/>
            <person name="Nusbaum C."/>
            <person name="Birren B."/>
        </authorList>
    </citation>
    <scope>NUCLEOTIDE SEQUENCE [LARGE SCALE GENOMIC DNA]</scope>
    <source>
        <strain evidence="5">IGH-CR14</strain>
    </source>
</reference>
<dbReference type="EMBL" id="GG665184">
    <property type="protein sequence ID" value="KNG76635.1"/>
    <property type="molecule type" value="Genomic_DNA"/>
</dbReference>
<dbReference type="OrthoDB" id="10253869at2759"/>
<dbReference type="PROSITE" id="PS00455">
    <property type="entry name" value="AMP_BINDING"/>
    <property type="match status" value="1"/>
</dbReference>
<accession>A0A0L1IBP2</accession>
<dbReference type="Pfam" id="PF00501">
    <property type="entry name" value="AMP-binding"/>
    <property type="match status" value="1"/>
</dbReference>
<evidence type="ECO:0000256" key="2">
    <source>
        <dbReference type="SAM" id="SignalP"/>
    </source>
</evidence>
<dbReference type="AlphaFoldDB" id="A0A0L1IBP2"/>
<dbReference type="Gene3D" id="3.40.50.12780">
    <property type="entry name" value="N-terminal domain of ligase-like"/>
    <property type="match status" value="1"/>
</dbReference>
<dbReference type="InterPro" id="IPR000873">
    <property type="entry name" value="AMP-dep_synth/lig_dom"/>
</dbReference>
<keyword evidence="2" id="KW-0732">Signal</keyword>
<organism evidence="4 5">
    <name type="scientific">Plasmodium falciparum IGH-CR14</name>
    <dbReference type="NCBI Taxonomy" id="580059"/>
    <lineage>
        <taxon>Eukaryota</taxon>
        <taxon>Sar</taxon>
        <taxon>Alveolata</taxon>
        <taxon>Apicomplexa</taxon>
        <taxon>Aconoidasida</taxon>
        <taxon>Haemosporida</taxon>
        <taxon>Plasmodiidae</taxon>
        <taxon>Plasmodium</taxon>
        <taxon>Plasmodium (Laverania)</taxon>
    </lineage>
</organism>
<dbReference type="GO" id="GO:0016020">
    <property type="term" value="C:membrane"/>
    <property type="evidence" value="ECO:0007669"/>
    <property type="project" value="TreeGrafter"/>
</dbReference>
<dbReference type="PANTHER" id="PTHR43272">
    <property type="entry name" value="LONG-CHAIN-FATTY-ACID--COA LIGASE"/>
    <property type="match status" value="1"/>
</dbReference>
<feature type="region of interest" description="Disordered" evidence="1">
    <location>
        <begin position="739"/>
        <end position="905"/>
    </location>
</feature>
<feature type="region of interest" description="Disordered" evidence="1">
    <location>
        <begin position="219"/>
        <end position="239"/>
    </location>
</feature>
<feature type="signal peptide" evidence="2">
    <location>
        <begin position="1"/>
        <end position="27"/>
    </location>
</feature>
<dbReference type="InterPro" id="IPR020845">
    <property type="entry name" value="AMP-binding_CS"/>
</dbReference>
<sequence>MNITLSLFFSVIYVVYVLPCCTQLSNSKKGFAEICKSAENKNESSVYCMKDYKMKSSIYKYKHLMKFFLDKYKLDNNKIAIVENSCGEPENYITYGNFFKKVLSFSHSLNTYEGTGVPEKIYNEEKNNGKFRLLGLYGNNSTNWLITDCACMISGVTTLVMHSKFSIDIIIDILNNTKLEWLCLDLDLVEGLLCRKNELPYLKKLIILDNLTKRSEMKIENEEKSNGSRKSSNKQKYNESDKREDISLCALECDKEKIEKINSLKEKAKTLGLSIIVFDNMTENKIANVTVQNEDPNFIASIVYTSGTSGKPKGVMLSNRNLYNGVIPACDCNIIKKYTLTTHLSYLPVSHIYERVIFFITLFLGVKINIWSRDIKFLNTDICNSKGEIILGVPKVFNRMYATIMTEINNLSRCKKWIAKQAINLRKGKNNGNFSKFVEGITNISRKIKDKINPNMDVIINGGGKLSPEVAEGLSVLLNVKYYQGYGLTESTGPIFLQDVDDCNTESMGVAVSPSTRYKVRTWEIYKATDTIPKGELLIKSDSMFSGYFLEKESTEHAFTNDGYFKTGDIVQINDNGSLTFLDRSKGLVKLSQGEYIETEMINNLYSQIPFVNFCVAYGDDSMDGPLGIISVDKHKLFTFLKNDNMLKTTGVDEKNFSEKLIDETLNDPIYVDYVKGKMMEIYKKTNLNRYNVINDIYLTSKPWDTTNYLTPTLKIRRFNVFKDFSFFIDEVKKKYEEKLSGSSTGSMNNGKSGSKSDIKGGSKDDIKSGSKDDIKSGSKADIKSGSKDDIKSGSKDDIKSGSKADIKSGSKDDIKGGSEEEIKNGKKYENNEEKKRVPGRQSDYIKKSVLKSENVDVSKEVESPVRKSEEKPVSKTVQKQLRKSAEKPIGKQIQRPLPYSEEGDKKVNEMINVIQKGPQELQVNV</sequence>
<feature type="compositionally biased region" description="Basic and acidic residues" evidence="1">
    <location>
        <begin position="755"/>
        <end position="837"/>
    </location>
</feature>
<evidence type="ECO:0000313" key="5">
    <source>
        <dbReference type="Proteomes" id="UP000054562"/>
    </source>
</evidence>
<dbReference type="SUPFAM" id="SSF56801">
    <property type="entry name" value="Acetyl-CoA synthetase-like"/>
    <property type="match status" value="1"/>
</dbReference>
<reference evidence="5" key="2">
    <citation type="submission" date="2015-07" db="EMBL/GenBank/DDBJ databases">
        <title>The genome sequence of Plasmodium falciparum IGH-CR14.</title>
        <authorList>
            <consortium name="The Broad Institute Genome Sequencing Platform"/>
            <person name="Volkman S.K."/>
            <person name="Neafsey D.E."/>
            <person name="Dash A.P."/>
            <person name="Chitnis C.E."/>
            <person name="Hartl D.L."/>
            <person name="Young S.K."/>
            <person name="Kodira C.D."/>
            <person name="Zeng Q."/>
            <person name="Koehrsen M."/>
            <person name="Godfrey P."/>
            <person name="Alvarado L."/>
            <person name="Berlin A."/>
            <person name="Borenstein D."/>
            <person name="Chen Z."/>
            <person name="Engels R."/>
            <person name="Freedman E."/>
            <person name="Gellesch M."/>
            <person name="Goldberg J."/>
            <person name="Griggs A."/>
            <person name="Gujja S."/>
            <person name="Heiman D."/>
            <person name="Hepburn T."/>
            <person name="Howarth C."/>
            <person name="Jen D."/>
            <person name="Larson L."/>
            <person name="Lewis B."/>
            <person name="Mehta T."/>
            <person name="Park D."/>
            <person name="Pearson M."/>
            <person name="Roberts A."/>
            <person name="Saif S."/>
            <person name="Shea T."/>
            <person name="Shenoy N."/>
            <person name="Sisk P."/>
            <person name="Stolte C."/>
            <person name="Sykes S."/>
            <person name="Walk T."/>
            <person name="White J."/>
            <person name="Yandava C."/>
            <person name="Wirth D.F."/>
            <person name="Nusbaum C."/>
            <person name="Birren B."/>
        </authorList>
    </citation>
    <scope>NUCLEOTIDE SEQUENCE [LARGE SCALE GENOMIC DNA]</scope>
    <source>
        <strain evidence="5">IGH-CR14</strain>
    </source>
</reference>
<dbReference type="Proteomes" id="UP000054562">
    <property type="component" value="Unassembled WGS sequence"/>
</dbReference>
<evidence type="ECO:0000256" key="1">
    <source>
        <dbReference type="SAM" id="MobiDB-lite"/>
    </source>
</evidence>
<proteinExistence type="predicted"/>
<name>A0A0L1IBP2_PLAFA</name>
<feature type="chain" id="PRO_5005552460" evidence="2">
    <location>
        <begin position="28"/>
        <end position="926"/>
    </location>
</feature>
<gene>
    <name evidence="4" type="ORF">PFMG_02864</name>
</gene>
<dbReference type="InterPro" id="IPR042099">
    <property type="entry name" value="ANL_N_sf"/>
</dbReference>
<dbReference type="GO" id="GO:0004467">
    <property type="term" value="F:long-chain fatty acid-CoA ligase activity"/>
    <property type="evidence" value="ECO:0007669"/>
    <property type="project" value="TreeGrafter"/>
</dbReference>
<feature type="compositionally biased region" description="Basic and acidic residues" evidence="1">
    <location>
        <begin position="854"/>
        <end position="874"/>
    </location>
</feature>
<feature type="domain" description="AMP-dependent synthetase/ligase" evidence="3">
    <location>
        <begin position="80"/>
        <end position="549"/>
    </location>
</feature>
<evidence type="ECO:0000313" key="4">
    <source>
        <dbReference type="EMBL" id="KNG76635.1"/>
    </source>
</evidence>
<dbReference type="PANTHER" id="PTHR43272:SF3">
    <property type="entry name" value="LONG CHAIN ACYL-COA SYNTHETASE 4"/>
    <property type="match status" value="1"/>
</dbReference>
<protein>
    <submittedName>
        <fullName evidence="4">Octapeptide-repeat antigen</fullName>
    </submittedName>
</protein>